<dbReference type="EMBL" id="JAUEPT010000079">
    <property type="protein sequence ID" value="KAK0433639.1"/>
    <property type="molecule type" value="Genomic_DNA"/>
</dbReference>
<evidence type="ECO:0000313" key="5">
    <source>
        <dbReference type="Proteomes" id="UP001175226"/>
    </source>
</evidence>
<protein>
    <submittedName>
        <fullName evidence="2">Uncharacterized protein</fullName>
    </submittedName>
</protein>
<gene>
    <name evidence="4" type="ORF">EV421DRAFT_1731621</name>
    <name evidence="3" type="ORF">EV421DRAFT_1739027</name>
    <name evidence="2" type="ORF">EV421DRAFT_1741458</name>
</gene>
<feature type="compositionally biased region" description="Polar residues" evidence="1">
    <location>
        <begin position="84"/>
        <end position="99"/>
    </location>
</feature>
<keyword evidence="5" id="KW-1185">Reference proteome</keyword>
<evidence type="ECO:0000313" key="4">
    <source>
        <dbReference type="EMBL" id="KAK0451836.1"/>
    </source>
</evidence>
<name>A0AA39MH86_9AGAR</name>
<reference evidence="2" key="1">
    <citation type="submission" date="2023-06" db="EMBL/GenBank/DDBJ databases">
        <authorList>
            <consortium name="Lawrence Berkeley National Laboratory"/>
            <person name="Ahrendt S."/>
            <person name="Sahu N."/>
            <person name="Indic B."/>
            <person name="Wong-Bajracharya J."/>
            <person name="Merenyi Z."/>
            <person name="Ke H.-M."/>
            <person name="Monk M."/>
            <person name="Kocsube S."/>
            <person name="Drula E."/>
            <person name="Lipzen A."/>
            <person name="Balint B."/>
            <person name="Henrissat B."/>
            <person name="Andreopoulos B."/>
            <person name="Martin F.M."/>
            <person name="Harder C.B."/>
            <person name="Rigling D."/>
            <person name="Ford K.L."/>
            <person name="Foster G.D."/>
            <person name="Pangilinan J."/>
            <person name="Papanicolaou A."/>
            <person name="Barry K."/>
            <person name="LaButti K."/>
            <person name="Viragh M."/>
            <person name="Koriabine M."/>
            <person name="Yan M."/>
            <person name="Riley R."/>
            <person name="Champramary S."/>
            <person name="Plett K.L."/>
            <person name="Tsai I.J."/>
            <person name="Slot J."/>
            <person name="Sipos G."/>
            <person name="Plett J."/>
            <person name="Nagy L.G."/>
            <person name="Grigoriev I.V."/>
        </authorList>
    </citation>
    <scope>NUCLEOTIDE SEQUENCE</scope>
    <source>
        <strain evidence="2">FPL87.14</strain>
    </source>
</reference>
<organism evidence="2 5">
    <name type="scientific">Armillaria borealis</name>
    <dbReference type="NCBI Taxonomy" id="47425"/>
    <lineage>
        <taxon>Eukaryota</taxon>
        <taxon>Fungi</taxon>
        <taxon>Dikarya</taxon>
        <taxon>Basidiomycota</taxon>
        <taxon>Agaricomycotina</taxon>
        <taxon>Agaricomycetes</taxon>
        <taxon>Agaricomycetidae</taxon>
        <taxon>Agaricales</taxon>
        <taxon>Marasmiineae</taxon>
        <taxon>Physalacriaceae</taxon>
        <taxon>Armillaria</taxon>
    </lineage>
</organism>
<feature type="region of interest" description="Disordered" evidence="1">
    <location>
        <begin position="84"/>
        <end position="133"/>
    </location>
</feature>
<accession>A0AA39MH86</accession>
<dbReference type="EMBL" id="JAUEPT010000005">
    <property type="protein sequence ID" value="KAK0451836.1"/>
    <property type="molecule type" value="Genomic_DNA"/>
</dbReference>
<evidence type="ECO:0000256" key="1">
    <source>
        <dbReference type="SAM" id="MobiDB-lite"/>
    </source>
</evidence>
<proteinExistence type="predicted"/>
<feature type="compositionally biased region" description="Polar residues" evidence="1">
    <location>
        <begin position="114"/>
        <end position="133"/>
    </location>
</feature>
<dbReference type="Proteomes" id="UP001175226">
    <property type="component" value="Unassembled WGS sequence"/>
</dbReference>
<dbReference type="AlphaFoldDB" id="A0AA39MH86"/>
<evidence type="ECO:0000313" key="3">
    <source>
        <dbReference type="EMBL" id="KAK0437577.1"/>
    </source>
</evidence>
<evidence type="ECO:0000313" key="2">
    <source>
        <dbReference type="EMBL" id="KAK0433639.1"/>
    </source>
</evidence>
<comment type="caution">
    <text evidence="2">The sequence shown here is derived from an EMBL/GenBank/DDBJ whole genome shotgun (WGS) entry which is preliminary data.</text>
</comment>
<sequence length="133" mass="14735">MTKDLNVLRAGKPHIYDVKTIYFDPVFGYWLHSSSCEPRPWPTSAGLLQQGRKSSVIKRTKRDRSEIATKVECPNVSGKISLPLQPSQIPHLRNSSQASCRVGGGSGRVERYSSQESQPSRSPCLQGQKNAPI</sequence>
<dbReference type="EMBL" id="JAUEPT010000048">
    <property type="protein sequence ID" value="KAK0437577.1"/>
    <property type="molecule type" value="Genomic_DNA"/>
</dbReference>